<comment type="caution">
    <text evidence="1">The sequence shown here is derived from an EMBL/GenBank/DDBJ whole genome shotgun (WGS) entry which is preliminary data.</text>
</comment>
<keyword evidence="2" id="KW-1185">Reference proteome</keyword>
<accession>A0ACC2PMF8</accession>
<evidence type="ECO:0000313" key="1">
    <source>
        <dbReference type="EMBL" id="KAJ8684774.1"/>
    </source>
</evidence>
<dbReference type="EMBL" id="CM056741">
    <property type="protein sequence ID" value="KAJ8684774.1"/>
    <property type="molecule type" value="Genomic_DNA"/>
</dbReference>
<evidence type="ECO:0000313" key="2">
    <source>
        <dbReference type="Proteomes" id="UP001239111"/>
    </source>
</evidence>
<sequence>MGKHGGKASLSLESRHKSSEDHNDDQCLLDSESTTFDKGKASKIPSLPHKNEKNCILSVSTLSDLAEKAGTVIDATSAFVRVKDGIKELNTSELEIQKMKVVRRLLPRDVQISQVVNLQTVTNDILLGKNCSGICR</sequence>
<dbReference type="Proteomes" id="UP001239111">
    <property type="component" value="Chromosome 1"/>
</dbReference>
<reference evidence="1" key="1">
    <citation type="submission" date="2023-04" db="EMBL/GenBank/DDBJ databases">
        <title>A chromosome-level genome assembly of the parasitoid wasp Eretmocerus hayati.</title>
        <authorList>
            <person name="Zhong Y."/>
            <person name="Liu S."/>
            <person name="Liu Y."/>
        </authorList>
    </citation>
    <scope>NUCLEOTIDE SEQUENCE</scope>
    <source>
        <strain evidence="1">ZJU_SS_LIU_2023</strain>
    </source>
</reference>
<proteinExistence type="predicted"/>
<protein>
    <submittedName>
        <fullName evidence="1">Uncharacterized protein</fullName>
    </submittedName>
</protein>
<name>A0ACC2PMF8_9HYME</name>
<gene>
    <name evidence="1" type="ORF">QAD02_020567</name>
</gene>
<organism evidence="1 2">
    <name type="scientific">Eretmocerus hayati</name>
    <dbReference type="NCBI Taxonomy" id="131215"/>
    <lineage>
        <taxon>Eukaryota</taxon>
        <taxon>Metazoa</taxon>
        <taxon>Ecdysozoa</taxon>
        <taxon>Arthropoda</taxon>
        <taxon>Hexapoda</taxon>
        <taxon>Insecta</taxon>
        <taxon>Pterygota</taxon>
        <taxon>Neoptera</taxon>
        <taxon>Endopterygota</taxon>
        <taxon>Hymenoptera</taxon>
        <taxon>Apocrita</taxon>
        <taxon>Proctotrupomorpha</taxon>
        <taxon>Chalcidoidea</taxon>
        <taxon>Aphelinidae</taxon>
        <taxon>Aphelininae</taxon>
        <taxon>Eretmocerus</taxon>
    </lineage>
</organism>